<proteinExistence type="predicted"/>
<evidence type="ECO:0000256" key="1">
    <source>
        <dbReference type="SAM" id="MobiDB-lite"/>
    </source>
</evidence>
<evidence type="ECO:0000313" key="3">
    <source>
        <dbReference type="Proteomes" id="UP000054683"/>
    </source>
</evidence>
<feature type="region of interest" description="Disordered" evidence="1">
    <location>
        <begin position="178"/>
        <end position="220"/>
    </location>
</feature>
<protein>
    <submittedName>
        <fullName evidence="2">Uncharacterized protein</fullName>
    </submittedName>
</protein>
<name>A0A158J684_9BURK</name>
<dbReference type="Proteomes" id="UP000054683">
    <property type="component" value="Unassembled WGS sequence"/>
</dbReference>
<feature type="region of interest" description="Disordered" evidence="1">
    <location>
        <begin position="244"/>
        <end position="264"/>
    </location>
</feature>
<gene>
    <name evidence="2" type="ORF">AWB69_07240</name>
</gene>
<accession>A0A158J684</accession>
<dbReference type="EMBL" id="FCOK02000073">
    <property type="protein sequence ID" value="SAL64387.1"/>
    <property type="molecule type" value="Genomic_DNA"/>
</dbReference>
<reference evidence="2 3" key="1">
    <citation type="submission" date="2016-01" db="EMBL/GenBank/DDBJ databases">
        <authorList>
            <person name="Oliw E.H."/>
        </authorList>
    </citation>
    <scope>NUCLEOTIDE SEQUENCE [LARGE SCALE GENOMIC DNA]</scope>
    <source>
        <strain evidence="2">LMG 27134</strain>
    </source>
</reference>
<organism evidence="2 3">
    <name type="scientific">Caballeronia udeis</name>
    <dbReference type="NCBI Taxonomy" id="1232866"/>
    <lineage>
        <taxon>Bacteria</taxon>
        <taxon>Pseudomonadati</taxon>
        <taxon>Pseudomonadota</taxon>
        <taxon>Betaproteobacteria</taxon>
        <taxon>Burkholderiales</taxon>
        <taxon>Burkholderiaceae</taxon>
        <taxon>Caballeronia</taxon>
    </lineage>
</organism>
<dbReference type="AlphaFoldDB" id="A0A158J684"/>
<evidence type="ECO:0000313" key="2">
    <source>
        <dbReference type="EMBL" id="SAL64387.1"/>
    </source>
</evidence>
<sequence>MRRMRLHDHRATSSECGCRVAARYRKRQRKITGAEHCNRADGNLLQTQVGPRQRLAFGLRRIERGGKPAAFAHERREQFQLPDRAGALAFEACFRQRGFGLRAFDQRIAESRDVVRNRFQELRTRFKRCEPVGIECLLGKIGRASNFLRSAATESRLQVDAARRIEGMQRSVFPAHRRGTDQHFSGDLHVNSPERSTHRGPRWAPWVTKKTGSGEVPSDGACCRGPSRCTESFSAVRVIPSLDPPLSKQTAGPDIAHRTFPACS</sequence>